<dbReference type="OrthoDB" id="5343159at2759"/>
<sequence length="158" mass="17801">MIHFRPLNLFVAFAGLFSSTLADSLERYECFCAGNNLSGFYFEYHYNSDRLGETVVAQQQCHDVIGNPPPCSTDIYYEIDICGTDANGVEFCYDKDVFSGDDYTFDGSERELNTDNAQDLGGLESYCQSVCEYMDPGLSTDCEIYGCKAQIFYDLEQL</sequence>
<evidence type="ECO:0000313" key="3">
    <source>
        <dbReference type="Proteomes" id="UP000799766"/>
    </source>
</evidence>
<dbReference type="EMBL" id="MU001681">
    <property type="protein sequence ID" value="KAF2457282.1"/>
    <property type="molecule type" value="Genomic_DNA"/>
</dbReference>
<evidence type="ECO:0000256" key="1">
    <source>
        <dbReference type="SAM" id="SignalP"/>
    </source>
</evidence>
<gene>
    <name evidence="2" type="ORF">BDY21DRAFT_345448</name>
</gene>
<protein>
    <submittedName>
        <fullName evidence="2">Uncharacterized protein</fullName>
    </submittedName>
</protein>
<keyword evidence="1" id="KW-0732">Signal</keyword>
<feature type="chain" id="PRO_5025664182" evidence="1">
    <location>
        <begin position="23"/>
        <end position="158"/>
    </location>
</feature>
<keyword evidence="3" id="KW-1185">Reference proteome</keyword>
<dbReference type="AlphaFoldDB" id="A0A6A6P0M1"/>
<proteinExistence type="predicted"/>
<reference evidence="2" key="1">
    <citation type="journal article" date="2020" name="Stud. Mycol.">
        <title>101 Dothideomycetes genomes: a test case for predicting lifestyles and emergence of pathogens.</title>
        <authorList>
            <person name="Haridas S."/>
            <person name="Albert R."/>
            <person name="Binder M."/>
            <person name="Bloem J."/>
            <person name="Labutti K."/>
            <person name="Salamov A."/>
            <person name="Andreopoulos B."/>
            <person name="Baker S."/>
            <person name="Barry K."/>
            <person name="Bills G."/>
            <person name="Bluhm B."/>
            <person name="Cannon C."/>
            <person name="Castanera R."/>
            <person name="Culley D."/>
            <person name="Daum C."/>
            <person name="Ezra D."/>
            <person name="Gonzalez J."/>
            <person name="Henrissat B."/>
            <person name="Kuo A."/>
            <person name="Liang C."/>
            <person name="Lipzen A."/>
            <person name="Lutzoni F."/>
            <person name="Magnuson J."/>
            <person name="Mondo S."/>
            <person name="Nolan M."/>
            <person name="Ohm R."/>
            <person name="Pangilinan J."/>
            <person name="Park H.-J."/>
            <person name="Ramirez L."/>
            <person name="Alfaro M."/>
            <person name="Sun H."/>
            <person name="Tritt A."/>
            <person name="Yoshinaga Y."/>
            <person name="Zwiers L.-H."/>
            <person name="Turgeon B."/>
            <person name="Goodwin S."/>
            <person name="Spatafora J."/>
            <person name="Crous P."/>
            <person name="Grigoriev I."/>
        </authorList>
    </citation>
    <scope>NUCLEOTIDE SEQUENCE</scope>
    <source>
        <strain evidence="2">ATCC 16933</strain>
    </source>
</reference>
<feature type="signal peptide" evidence="1">
    <location>
        <begin position="1"/>
        <end position="22"/>
    </location>
</feature>
<accession>A0A6A6P0M1</accession>
<name>A0A6A6P0M1_9PEZI</name>
<organism evidence="2 3">
    <name type="scientific">Lineolata rhizophorae</name>
    <dbReference type="NCBI Taxonomy" id="578093"/>
    <lineage>
        <taxon>Eukaryota</taxon>
        <taxon>Fungi</taxon>
        <taxon>Dikarya</taxon>
        <taxon>Ascomycota</taxon>
        <taxon>Pezizomycotina</taxon>
        <taxon>Dothideomycetes</taxon>
        <taxon>Dothideomycetes incertae sedis</taxon>
        <taxon>Lineolatales</taxon>
        <taxon>Lineolataceae</taxon>
        <taxon>Lineolata</taxon>
    </lineage>
</organism>
<evidence type="ECO:0000313" key="2">
    <source>
        <dbReference type="EMBL" id="KAF2457282.1"/>
    </source>
</evidence>
<dbReference type="Proteomes" id="UP000799766">
    <property type="component" value="Unassembled WGS sequence"/>
</dbReference>